<proteinExistence type="predicted"/>
<sequence length="48" mass="5461">MNKSLTPIGLFYKNWVGCEGLSEFEELVGPHQIVEELHAGGQFKQKRD</sequence>
<reference evidence="1" key="1">
    <citation type="submission" date="2018-05" db="EMBL/GenBank/DDBJ databases">
        <authorList>
            <person name="Lanie J.A."/>
            <person name="Ng W.-L."/>
            <person name="Kazmierczak K.M."/>
            <person name="Andrzejewski T.M."/>
            <person name="Davidsen T.M."/>
            <person name="Wayne K.J."/>
            <person name="Tettelin H."/>
            <person name="Glass J.I."/>
            <person name="Rusch D."/>
            <person name="Podicherti R."/>
            <person name="Tsui H.-C.T."/>
            <person name="Winkler M.E."/>
        </authorList>
    </citation>
    <scope>NUCLEOTIDE SEQUENCE</scope>
</reference>
<dbReference type="AlphaFoldDB" id="A0A381TVX5"/>
<protein>
    <submittedName>
        <fullName evidence="1">Uncharacterized protein</fullName>
    </submittedName>
</protein>
<organism evidence="1">
    <name type="scientific">marine metagenome</name>
    <dbReference type="NCBI Taxonomy" id="408172"/>
    <lineage>
        <taxon>unclassified sequences</taxon>
        <taxon>metagenomes</taxon>
        <taxon>ecological metagenomes</taxon>
    </lineage>
</organism>
<dbReference type="EMBL" id="UINC01005234">
    <property type="protein sequence ID" value="SVA19989.1"/>
    <property type="molecule type" value="Genomic_DNA"/>
</dbReference>
<gene>
    <name evidence="1" type="ORF">METZ01_LOCUS72843</name>
</gene>
<name>A0A381TVX5_9ZZZZ</name>
<evidence type="ECO:0000313" key="1">
    <source>
        <dbReference type="EMBL" id="SVA19989.1"/>
    </source>
</evidence>
<accession>A0A381TVX5</accession>